<proteinExistence type="predicted"/>
<keyword evidence="2" id="KW-1185">Reference proteome</keyword>
<evidence type="ECO:0000313" key="1">
    <source>
        <dbReference type="EMBL" id="MCK6263595.1"/>
    </source>
</evidence>
<organism evidence="1 2">
    <name type="scientific">Vibrio amylolyticus</name>
    <dbReference type="NCBI Taxonomy" id="2847292"/>
    <lineage>
        <taxon>Bacteria</taxon>
        <taxon>Pseudomonadati</taxon>
        <taxon>Pseudomonadota</taxon>
        <taxon>Gammaproteobacteria</taxon>
        <taxon>Vibrionales</taxon>
        <taxon>Vibrionaceae</taxon>
        <taxon>Vibrio</taxon>
    </lineage>
</organism>
<dbReference type="Proteomes" id="UP001139559">
    <property type="component" value="Unassembled WGS sequence"/>
</dbReference>
<gene>
    <name evidence="1" type="ORF">KP803_09960</name>
</gene>
<accession>A0A9X1XK32</accession>
<reference evidence="1" key="1">
    <citation type="submission" date="2021-11" db="EMBL/GenBank/DDBJ databases">
        <title>Vibrio ZSDE26 sp. nov. and Vibrio ZSDZ34 sp. nov., isolated from coastal seawater in Qingdao.</title>
        <authorList>
            <person name="Zhang P."/>
        </authorList>
    </citation>
    <scope>NUCLEOTIDE SEQUENCE</scope>
    <source>
        <strain evidence="1">ZSDE26</strain>
    </source>
</reference>
<sequence length="220" mass="25499">MDNNEQYEKLMFDCCSEILKPHIDEITNGTEVDLPEKEFIDILYHNFYDIMETYEALELSGVLLSVKGPRSNKISEDKYCRYVINTYLQDMYILKERLNSYATKIKRMHNSLGRTQIVELLIEPVFDVIKSSFKGIVDTRGSHVHQRRYTDTTLDDASLFSSTAKSDPKFSPVSKASIELLKEEWGERIIGNNAKVKELLNYYFACLYGVIQENQQVIVP</sequence>
<dbReference type="EMBL" id="JAJHVV010000005">
    <property type="protein sequence ID" value="MCK6263595.1"/>
    <property type="molecule type" value="Genomic_DNA"/>
</dbReference>
<protein>
    <submittedName>
        <fullName evidence="1">Uncharacterized protein</fullName>
    </submittedName>
</protein>
<evidence type="ECO:0000313" key="2">
    <source>
        <dbReference type="Proteomes" id="UP001139559"/>
    </source>
</evidence>
<comment type="caution">
    <text evidence="1">The sequence shown here is derived from an EMBL/GenBank/DDBJ whole genome shotgun (WGS) entry which is preliminary data.</text>
</comment>
<dbReference type="RefSeq" id="WP_248008673.1">
    <property type="nucleotide sequence ID" value="NZ_JAJHVV010000005.1"/>
</dbReference>
<dbReference type="AlphaFoldDB" id="A0A9X1XK32"/>
<name>A0A9X1XK32_9VIBR</name>